<dbReference type="AlphaFoldDB" id="A0A1N6SWY9"/>
<feature type="active site" description="Proton donor/acceptor" evidence="7">
    <location>
        <position position="190"/>
    </location>
</feature>
<evidence type="ECO:0000256" key="3">
    <source>
        <dbReference type="ARBA" id="ARBA00023239"/>
    </source>
</evidence>
<feature type="active site" description="Schiff-base intermediate with acetaldehyde" evidence="7">
    <location>
        <position position="161"/>
    </location>
</feature>
<dbReference type="InterPro" id="IPR011343">
    <property type="entry name" value="DeoC"/>
</dbReference>
<accession>A0A1N6SWY9</accession>
<keyword evidence="3 7" id="KW-0456">Lyase</keyword>
<evidence type="ECO:0000256" key="2">
    <source>
        <dbReference type="ARBA" id="ARBA00022490"/>
    </source>
</evidence>
<dbReference type="PANTHER" id="PTHR10889">
    <property type="entry name" value="DEOXYRIBOSE-PHOSPHATE ALDOLASE"/>
    <property type="match status" value="1"/>
</dbReference>
<dbReference type="UniPathway" id="UPA00002">
    <property type="reaction ID" value="UER00468"/>
</dbReference>
<proteinExistence type="inferred from homology"/>
<keyword evidence="9" id="KW-1185">Reference proteome</keyword>
<dbReference type="InterPro" id="IPR028581">
    <property type="entry name" value="DeoC_typeI"/>
</dbReference>
<sequence length="236" mass="25364">MKSSESDSAQHELAHYIDHTLLKATAQSEDIRRLCREAREHRFFSVCVNSCWVRLAKEELEGSSVKVCTVVGFPLGAMSREGKVFEAATALSQGAAEIDMVLNVGFLKEGRYQEVQEEIQEIKNAIGDALLKVIIETCYLTDEEKAQACRLAVAAGADYVKTSTGFGTGGAVAEDLRLMLDTVEGKALVKASGGVRDAATARSYISLGVRRLGTSNGIEIVSGEAPDERPSPAGSY</sequence>
<dbReference type="InterPro" id="IPR013785">
    <property type="entry name" value="Aldolase_TIM"/>
</dbReference>
<dbReference type="PIRSF" id="PIRSF001357">
    <property type="entry name" value="DeoC"/>
    <property type="match status" value="1"/>
</dbReference>
<dbReference type="STRING" id="159291.SAMN05920897_10935"/>
<feature type="active site" description="Proton donor/acceptor" evidence="7">
    <location>
        <position position="99"/>
    </location>
</feature>
<dbReference type="PANTHER" id="PTHR10889:SF1">
    <property type="entry name" value="DEOXYRIBOSE-PHOSPHATE ALDOLASE"/>
    <property type="match status" value="1"/>
</dbReference>
<dbReference type="SUPFAM" id="SSF51569">
    <property type="entry name" value="Aldolase"/>
    <property type="match status" value="1"/>
</dbReference>
<dbReference type="GO" id="GO:0004139">
    <property type="term" value="F:deoxyribose-phosphate aldolase activity"/>
    <property type="evidence" value="ECO:0007669"/>
    <property type="project" value="UniProtKB-UniRule"/>
</dbReference>
<comment type="catalytic activity">
    <reaction evidence="5 7">
        <text>2-deoxy-D-ribose 5-phosphate = D-glyceraldehyde 3-phosphate + acetaldehyde</text>
        <dbReference type="Rhea" id="RHEA:12821"/>
        <dbReference type="ChEBI" id="CHEBI:15343"/>
        <dbReference type="ChEBI" id="CHEBI:59776"/>
        <dbReference type="ChEBI" id="CHEBI:62877"/>
        <dbReference type="EC" id="4.1.2.4"/>
    </reaction>
</comment>
<dbReference type="InterPro" id="IPR002915">
    <property type="entry name" value="DeoC/FbaB/LacD_aldolase"/>
</dbReference>
<protein>
    <recommendedName>
        <fullName evidence="7">Deoxyribose-phosphate aldolase</fullName>
        <shortName evidence="7">DERA</shortName>
        <ecNumber evidence="7">4.1.2.4</ecNumber>
    </recommendedName>
    <alternativeName>
        <fullName evidence="7">2-deoxy-D-ribose 5-phosphate aldolase</fullName>
    </alternativeName>
    <alternativeName>
        <fullName evidence="7">Phosphodeoxyriboaldolase</fullName>
        <shortName evidence="7">Deoxyriboaldolase</shortName>
    </alternativeName>
</protein>
<comment type="pathway">
    <text evidence="7">Carbohydrate degradation; 2-deoxy-D-ribose 1-phosphate degradation; D-glyceraldehyde 3-phosphate and acetaldehyde from 2-deoxy-alpha-D-ribose 1-phosphate: step 2/2.</text>
</comment>
<evidence type="ECO:0000256" key="4">
    <source>
        <dbReference type="ARBA" id="ARBA00023270"/>
    </source>
</evidence>
<dbReference type="CDD" id="cd00959">
    <property type="entry name" value="DeoC"/>
    <property type="match status" value="1"/>
</dbReference>
<dbReference type="Gene3D" id="3.20.20.70">
    <property type="entry name" value="Aldolase class I"/>
    <property type="match status" value="1"/>
</dbReference>
<keyword evidence="4 7" id="KW-0704">Schiff base</keyword>
<gene>
    <name evidence="7" type="primary">deoC</name>
    <name evidence="8" type="ORF">SAMN05920897_10935</name>
</gene>
<comment type="subcellular location">
    <subcellularLocation>
        <location evidence="7">Cytoplasm</location>
    </subcellularLocation>
</comment>
<comment type="function">
    <text evidence="6 7">Catalyzes a reversible aldol reaction between acetaldehyde and D-glyceraldehyde 3-phosphate to generate 2-deoxy-D-ribose 5-phosphate.</text>
</comment>
<dbReference type="Proteomes" id="UP000186400">
    <property type="component" value="Unassembled WGS sequence"/>
</dbReference>
<evidence type="ECO:0000256" key="6">
    <source>
        <dbReference type="ARBA" id="ARBA00056337"/>
    </source>
</evidence>
<comment type="similarity">
    <text evidence="1 7">Belongs to the DeoC/FbaB aldolase family. DeoC type 1 subfamily.</text>
</comment>
<reference evidence="8 9" key="1">
    <citation type="submission" date="2017-01" db="EMBL/GenBank/DDBJ databases">
        <authorList>
            <person name="Mah S.A."/>
            <person name="Swanson W.J."/>
            <person name="Moy G.W."/>
            <person name="Vacquier V.D."/>
        </authorList>
    </citation>
    <scope>NUCLEOTIDE SEQUENCE [LARGE SCALE GENOMIC DNA]</scope>
    <source>
        <strain evidence="8 9">ASpG1</strain>
    </source>
</reference>
<organism evidence="8 9">
    <name type="scientific">Alkalispirochaeta americana</name>
    <dbReference type="NCBI Taxonomy" id="159291"/>
    <lineage>
        <taxon>Bacteria</taxon>
        <taxon>Pseudomonadati</taxon>
        <taxon>Spirochaetota</taxon>
        <taxon>Spirochaetia</taxon>
        <taxon>Spirochaetales</taxon>
        <taxon>Spirochaetaceae</taxon>
        <taxon>Alkalispirochaeta</taxon>
    </lineage>
</organism>
<dbReference type="OrthoDB" id="9778711at2"/>
<dbReference type="Pfam" id="PF01791">
    <property type="entry name" value="DeoC"/>
    <property type="match status" value="1"/>
</dbReference>
<dbReference type="SMART" id="SM01133">
    <property type="entry name" value="DeoC"/>
    <property type="match status" value="1"/>
</dbReference>
<dbReference type="GO" id="GO:0016052">
    <property type="term" value="P:carbohydrate catabolic process"/>
    <property type="evidence" value="ECO:0007669"/>
    <property type="project" value="TreeGrafter"/>
</dbReference>
<dbReference type="FunFam" id="3.20.20.70:FF:000044">
    <property type="entry name" value="Deoxyribose-phosphate aldolase"/>
    <property type="match status" value="1"/>
</dbReference>
<dbReference type="EC" id="4.1.2.4" evidence="7"/>
<dbReference type="GO" id="GO:0006018">
    <property type="term" value="P:2-deoxyribose 1-phosphate catabolic process"/>
    <property type="evidence" value="ECO:0007669"/>
    <property type="project" value="UniProtKB-UniRule"/>
</dbReference>
<dbReference type="HAMAP" id="MF_00114">
    <property type="entry name" value="DeoC_type1"/>
    <property type="match status" value="1"/>
</dbReference>
<dbReference type="GO" id="GO:0009264">
    <property type="term" value="P:deoxyribonucleotide catabolic process"/>
    <property type="evidence" value="ECO:0007669"/>
    <property type="project" value="UniProtKB-UniRule"/>
</dbReference>
<dbReference type="GO" id="GO:0005737">
    <property type="term" value="C:cytoplasm"/>
    <property type="evidence" value="ECO:0007669"/>
    <property type="project" value="UniProtKB-SubCell"/>
</dbReference>
<name>A0A1N6SWY9_9SPIO</name>
<keyword evidence="2 7" id="KW-0963">Cytoplasm</keyword>
<evidence type="ECO:0000256" key="7">
    <source>
        <dbReference type="HAMAP-Rule" id="MF_00114"/>
    </source>
</evidence>
<dbReference type="NCBIfam" id="TIGR00126">
    <property type="entry name" value="deoC"/>
    <property type="match status" value="1"/>
</dbReference>
<evidence type="ECO:0000313" key="9">
    <source>
        <dbReference type="Proteomes" id="UP000186400"/>
    </source>
</evidence>
<evidence type="ECO:0000256" key="5">
    <source>
        <dbReference type="ARBA" id="ARBA00048791"/>
    </source>
</evidence>
<evidence type="ECO:0000313" key="8">
    <source>
        <dbReference type="EMBL" id="SIQ45675.1"/>
    </source>
</evidence>
<dbReference type="EMBL" id="FTMS01000009">
    <property type="protein sequence ID" value="SIQ45675.1"/>
    <property type="molecule type" value="Genomic_DNA"/>
</dbReference>
<dbReference type="RefSeq" id="WP_076488752.1">
    <property type="nucleotide sequence ID" value="NZ_FTMS01000009.1"/>
</dbReference>
<evidence type="ECO:0000256" key="1">
    <source>
        <dbReference type="ARBA" id="ARBA00010936"/>
    </source>
</evidence>